<keyword evidence="1" id="KW-1133">Transmembrane helix</keyword>
<dbReference type="EMBL" id="GBXM01086348">
    <property type="protein sequence ID" value="JAH22229.1"/>
    <property type="molecule type" value="Transcribed_RNA"/>
</dbReference>
<evidence type="ECO:0000256" key="1">
    <source>
        <dbReference type="SAM" id="Phobius"/>
    </source>
</evidence>
<organism evidence="2">
    <name type="scientific">Anguilla anguilla</name>
    <name type="common">European freshwater eel</name>
    <name type="synonym">Muraena anguilla</name>
    <dbReference type="NCBI Taxonomy" id="7936"/>
    <lineage>
        <taxon>Eukaryota</taxon>
        <taxon>Metazoa</taxon>
        <taxon>Chordata</taxon>
        <taxon>Craniata</taxon>
        <taxon>Vertebrata</taxon>
        <taxon>Euteleostomi</taxon>
        <taxon>Actinopterygii</taxon>
        <taxon>Neopterygii</taxon>
        <taxon>Teleostei</taxon>
        <taxon>Anguilliformes</taxon>
        <taxon>Anguillidae</taxon>
        <taxon>Anguilla</taxon>
    </lineage>
</organism>
<name>A0A0E9QZG8_ANGAN</name>
<protein>
    <submittedName>
        <fullName evidence="2">Uncharacterized protein</fullName>
    </submittedName>
</protein>
<accession>A0A0E9QZG8</accession>
<keyword evidence="1" id="KW-0472">Membrane</keyword>
<keyword evidence="1" id="KW-0812">Transmembrane</keyword>
<proteinExistence type="predicted"/>
<reference evidence="2" key="2">
    <citation type="journal article" date="2015" name="Fish Shellfish Immunol.">
        <title>Early steps in the European eel (Anguilla anguilla)-Vibrio vulnificus interaction in the gills: Role of the RtxA13 toxin.</title>
        <authorList>
            <person name="Callol A."/>
            <person name="Pajuelo D."/>
            <person name="Ebbesson L."/>
            <person name="Teles M."/>
            <person name="MacKenzie S."/>
            <person name="Amaro C."/>
        </authorList>
    </citation>
    <scope>NUCLEOTIDE SEQUENCE</scope>
</reference>
<dbReference type="AlphaFoldDB" id="A0A0E9QZG8"/>
<sequence>MSRLDLSAFCHFQELKVLILTTCLALLPCLFCITLNLSNQYVGNHKYSLLHFIYFGMIYTVCNGK</sequence>
<evidence type="ECO:0000313" key="2">
    <source>
        <dbReference type="EMBL" id="JAH22229.1"/>
    </source>
</evidence>
<reference evidence="2" key="1">
    <citation type="submission" date="2014-11" db="EMBL/GenBank/DDBJ databases">
        <authorList>
            <person name="Amaro Gonzalez C."/>
        </authorList>
    </citation>
    <scope>NUCLEOTIDE SEQUENCE</scope>
</reference>
<feature type="transmembrane region" description="Helical" evidence="1">
    <location>
        <begin position="15"/>
        <end position="37"/>
    </location>
</feature>